<dbReference type="Pfam" id="PF01547">
    <property type="entry name" value="SBP_bac_1"/>
    <property type="match status" value="1"/>
</dbReference>
<dbReference type="Gene3D" id="3.40.190.10">
    <property type="entry name" value="Periplasmic binding protein-like II"/>
    <property type="match status" value="2"/>
</dbReference>
<name>A0ABT2GPQ9_9MICO</name>
<dbReference type="PANTHER" id="PTHR43649">
    <property type="entry name" value="ARABINOSE-BINDING PROTEIN-RELATED"/>
    <property type="match status" value="1"/>
</dbReference>
<feature type="chain" id="PRO_5047097208" evidence="1">
    <location>
        <begin position="16"/>
        <end position="463"/>
    </location>
</feature>
<dbReference type="CDD" id="cd13585">
    <property type="entry name" value="PBP2_TMBP_like"/>
    <property type="match status" value="1"/>
</dbReference>
<dbReference type="SUPFAM" id="SSF53850">
    <property type="entry name" value="Periplasmic binding protein-like II"/>
    <property type="match status" value="1"/>
</dbReference>
<reference evidence="2" key="1">
    <citation type="submission" date="2022-08" db="EMBL/GenBank/DDBJ databases">
        <authorList>
            <person name="Deng Y."/>
            <person name="Han X.-F."/>
            <person name="Zhang Y.-Q."/>
        </authorList>
    </citation>
    <scope>NUCLEOTIDE SEQUENCE</scope>
    <source>
        <strain evidence="2">CPCC 205763</strain>
    </source>
</reference>
<keyword evidence="1" id="KW-0732">Signal</keyword>
<dbReference type="PANTHER" id="PTHR43649:SF12">
    <property type="entry name" value="DIACETYLCHITOBIOSE BINDING PROTEIN DASA"/>
    <property type="match status" value="1"/>
</dbReference>
<evidence type="ECO:0000313" key="2">
    <source>
        <dbReference type="EMBL" id="MCS5716914.1"/>
    </source>
</evidence>
<sequence>MAAGALLGAASLLLAGCTAGSSGPDENAEKPQQLRVLYGDASAGDEAIASLVPGFKEAYGVDLEIDNMPYDALQQKVFSEFASASDYYDIVIVDTPWAPALVQSLEPLGSYLSNDALNKNAPESDLGDFIPKVFYDTAVYKADSPTERFDDAESAPDIGSITDSGFDVFGLPIQANVATMAYRADLFEDPAQQAAFAAEYGRPLAVPTTWEDFADVAEFFTQPDKGLYGTTIMAGVGDWATDDFKTLLASFGGDGTLVNPDGEQTFDTPEGVDALTYYADLAQSGNVPPGSTSADWGTTADSFASGLTAMTWNYSPMALSPTVSDAGGRIGYAPMPGQQAEGPHFGTWMLSINPNSKNKEWAYQAISWMTASEQQTAMTELQMHPSRVSAYESVTSDNPEAAFYETLGDSLAQGVGRARVPNYTEISHEIAVAVNDAATGASTPEEALSSAADRVQSLLGAGN</sequence>
<dbReference type="InterPro" id="IPR050490">
    <property type="entry name" value="Bact_solute-bd_prot1"/>
</dbReference>
<dbReference type="EMBL" id="JANLCM010000001">
    <property type="protein sequence ID" value="MCS5716914.1"/>
    <property type="molecule type" value="Genomic_DNA"/>
</dbReference>
<accession>A0ABT2GPQ9</accession>
<evidence type="ECO:0000313" key="3">
    <source>
        <dbReference type="Proteomes" id="UP001165584"/>
    </source>
</evidence>
<dbReference type="InterPro" id="IPR006059">
    <property type="entry name" value="SBP"/>
</dbReference>
<dbReference type="RefSeq" id="WP_259504598.1">
    <property type="nucleotide sequence ID" value="NZ_JANLCM010000001.1"/>
</dbReference>
<comment type="caution">
    <text evidence="2">The sequence shown here is derived from an EMBL/GenBank/DDBJ whole genome shotgun (WGS) entry which is preliminary data.</text>
</comment>
<dbReference type="Proteomes" id="UP001165584">
    <property type="component" value="Unassembled WGS sequence"/>
</dbReference>
<evidence type="ECO:0000256" key="1">
    <source>
        <dbReference type="SAM" id="SignalP"/>
    </source>
</evidence>
<protein>
    <submittedName>
        <fullName evidence="2">Sugar ABC transporter substrate-binding protein</fullName>
    </submittedName>
</protein>
<gene>
    <name evidence="2" type="ORF">N1027_02070</name>
</gene>
<organism evidence="2 3">
    <name type="scientific">Herbiconiux aconitum</name>
    <dbReference type="NCBI Taxonomy" id="2970913"/>
    <lineage>
        <taxon>Bacteria</taxon>
        <taxon>Bacillati</taxon>
        <taxon>Actinomycetota</taxon>
        <taxon>Actinomycetes</taxon>
        <taxon>Micrococcales</taxon>
        <taxon>Microbacteriaceae</taxon>
        <taxon>Herbiconiux</taxon>
    </lineage>
</organism>
<proteinExistence type="predicted"/>
<keyword evidence="3" id="KW-1185">Reference proteome</keyword>
<feature type="signal peptide" evidence="1">
    <location>
        <begin position="1"/>
        <end position="15"/>
    </location>
</feature>